<accession>A0A067MSM7</accession>
<dbReference type="InParanoid" id="A0A067MSM7"/>
<sequence length="241" mass="27189">MSRSHNEHMEALKAYLAEREKEEGVGYWPESGETSAEQECHYFWHYSGVEARFAEWYDEGYLSDETLSLPALRYLVTRDRDFPGTSFAVTTNTRNFSDWRDNGIDVRYISKVQTASGQWEDQAVEEVLAWDMSKVISPYLKLSSKPVGGGTITPRALLPIIVLVTGDGAPGEYDPYGFPADISNALFAGLPVKVWGWKAELDEEILNLQKEYPNQLKIHYFDEYAPYLVGCGFAGCNITDG</sequence>
<gene>
    <name evidence="1" type="ORF">BOTBODRAFT_44666</name>
</gene>
<keyword evidence="2" id="KW-1185">Reference proteome</keyword>
<evidence type="ECO:0008006" key="3">
    <source>
        <dbReference type="Google" id="ProtNLM"/>
    </source>
</evidence>
<dbReference type="AlphaFoldDB" id="A0A067MSM7"/>
<protein>
    <recommendedName>
        <fullName evidence="3">NYN domain-containing protein</fullName>
    </recommendedName>
</protein>
<dbReference type="Proteomes" id="UP000027195">
    <property type="component" value="Unassembled WGS sequence"/>
</dbReference>
<proteinExistence type="predicted"/>
<name>A0A067MSM7_BOTB1</name>
<evidence type="ECO:0000313" key="1">
    <source>
        <dbReference type="EMBL" id="KDQ14591.1"/>
    </source>
</evidence>
<organism evidence="1 2">
    <name type="scientific">Botryobasidium botryosum (strain FD-172 SS1)</name>
    <dbReference type="NCBI Taxonomy" id="930990"/>
    <lineage>
        <taxon>Eukaryota</taxon>
        <taxon>Fungi</taxon>
        <taxon>Dikarya</taxon>
        <taxon>Basidiomycota</taxon>
        <taxon>Agaricomycotina</taxon>
        <taxon>Agaricomycetes</taxon>
        <taxon>Cantharellales</taxon>
        <taxon>Botryobasidiaceae</taxon>
        <taxon>Botryobasidium</taxon>
    </lineage>
</organism>
<evidence type="ECO:0000313" key="2">
    <source>
        <dbReference type="Proteomes" id="UP000027195"/>
    </source>
</evidence>
<dbReference type="HOGENOM" id="CLU_104257_0_0_1"/>
<reference evidence="2" key="1">
    <citation type="journal article" date="2014" name="Proc. Natl. Acad. Sci. U.S.A.">
        <title>Extensive sampling of basidiomycete genomes demonstrates inadequacy of the white-rot/brown-rot paradigm for wood decay fungi.</title>
        <authorList>
            <person name="Riley R."/>
            <person name="Salamov A.A."/>
            <person name="Brown D.W."/>
            <person name="Nagy L.G."/>
            <person name="Floudas D."/>
            <person name="Held B.W."/>
            <person name="Levasseur A."/>
            <person name="Lombard V."/>
            <person name="Morin E."/>
            <person name="Otillar R."/>
            <person name="Lindquist E.A."/>
            <person name="Sun H."/>
            <person name="LaButti K.M."/>
            <person name="Schmutz J."/>
            <person name="Jabbour D."/>
            <person name="Luo H."/>
            <person name="Baker S.E."/>
            <person name="Pisabarro A.G."/>
            <person name="Walton J.D."/>
            <person name="Blanchette R.A."/>
            <person name="Henrissat B."/>
            <person name="Martin F."/>
            <person name="Cullen D."/>
            <person name="Hibbett D.S."/>
            <person name="Grigoriev I.V."/>
        </authorList>
    </citation>
    <scope>NUCLEOTIDE SEQUENCE [LARGE SCALE GENOMIC DNA]</scope>
    <source>
        <strain evidence="2">FD-172 SS1</strain>
    </source>
</reference>
<dbReference type="EMBL" id="KL198037">
    <property type="protein sequence ID" value="KDQ14591.1"/>
    <property type="molecule type" value="Genomic_DNA"/>
</dbReference>